<evidence type="ECO:0000256" key="10">
    <source>
        <dbReference type="HAMAP-Rule" id="MF_00495"/>
    </source>
</evidence>
<dbReference type="SUPFAM" id="SSF53335">
    <property type="entry name" value="S-adenosyl-L-methionine-dependent methyltransferases"/>
    <property type="match status" value="1"/>
</dbReference>
<keyword evidence="9 10" id="KW-0119">Carbohydrate metabolism</keyword>
<dbReference type="PRINTS" id="PR00413">
    <property type="entry name" value="HADHALOGNASE"/>
</dbReference>
<dbReference type="InterPro" id="IPR037512">
    <property type="entry name" value="PGPase_prok"/>
</dbReference>
<dbReference type="InterPro" id="IPR029063">
    <property type="entry name" value="SAM-dependent_MTases_sf"/>
</dbReference>
<dbReference type="KEGG" id="swi:Swit_4555"/>
<dbReference type="Gene3D" id="3.40.50.150">
    <property type="entry name" value="Vaccinia Virus protein VP39"/>
    <property type="match status" value="1"/>
</dbReference>
<dbReference type="InterPro" id="IPR006439">
    <property type="entry name" value="HAD-SF_hydro_IA"/>
</dbReference>
<dbReference type="InterPro" id="IPR023214">
    <property type="entry name" value="HAD_sf"/>
</dbReference>
<feature type="binding site" evidence="10">
    <location>
        <position position="172"/>
    </location>
    <ligand>
        <name>Mg(2+)</name>
        <dbReference type="ChEBI" id="CHEBI:18420"/>
    </ligand>
</feature>
<dbReference type="EMBL" id="CP000699">
    <property type="protein sequence ID" value="ABQ70893.1"/>
    <property type="molecule type" value="Genomic_DNA"/>
</dbReference>
<feature type="binding site" evidence="10">
    <location>
        <position position="13"/>
    </location>
    <ligand>
        <name>Mg(2+)</name>
        <dbReference type="ChEBI" id="CHEBI:18420"/>
    </ligand>
</feature>
<dbReference type="NCBIfam" id="TIGR01549">
    <property type="entry name" value="HAD-SF-IA-v1"/>
    <property type="match status" value="1"/>
</dbReference>
<dbReference type="SFLD" id="SFLDS00003">
    <property type="entry name" value="Haloacid_Dehalogenase"/>
    <property type="match status" value="1"/>
</dbReference>
<comment type="catalytic activity">
    <reaction evidence="1 10">
        <text>2-phosphoglycolate + H2O = glycolate + phosphate</text>
        <dbReference type="Rhea" id="RHEA:14369"/>
        <dbReference type="ChEBI" id="CHEBI:15377"/>
        <dbReference type="ChEBI" id="CHEBI:29805"/>
        <dbReference type="ChEBI" id="CHEBI:43474"/>
        <dbReference type="ChEBI" id="CHEBI:58033"/>
        <dbReference type="EC" id="3.1.3.18"/>
    </reaction>
</comment>
<dbReference type="Gene3D" id="3.40.50.1000">
    <property type="entry name" value="HAD superfamily/HAD-like"/>
    <property type="match status" value="1"/>
</dbReference>
<evidence type="ECO:0000256" key="5">
    <source>
        <dbReference type="ARBA" id="ARBA00013078"/>
    </source>
</evidence>
<sequence>MPADFPFDVVAFDLDGTLADTAPDLTAALNHALGVLGRPPVPAEDVRHMVGHGARALLQKGLSATGEMTDELVERGFPIFIDYYLDHIADGTRIFPGLNAALDRLAARGVKLAVCTNKAEHLARRCIDELGWSDRFDALVGGDTLPVRKPDPAPLFEAIARCGGGRAAYVGDSITDTDTGRNANVPTVAVSFGFSDRPVEQLDAAALIDHFDDLIPTLERLGQAPNWLGCPICGSSAFVANHKGGYVQCDGCDSNERARLLWMTLVREGLLTPGKRVLHIAPELSLAERFHAIWGDGYEPVDIDPANYAFAPNIRRIDLVEDAAKLPSDHYDLIIHSHVMEHIPCNITAILYHLHRSLKPSGKQVCCVPIIRDGHYAEDLGLIAPEDAVVRFGQDDHVRTFGGRDIQRTLGMLFALPETYDLTRSFDEATLIANNIPRINWRGWSPNSVLVLEKDDLLLKP</sequence>
<dbReference type="GO" id="GO:0046872">
    <property type="term" value="F:metal ion binding"/>
    <property type="evidence" value="ECO:0007669"/>
    <property type="project" value="UniProtKB-KW"/>
</dbReference>
<evidence type="ECO:0000256" key="7">
    <source>
        <dbReference type="ARBA" id="ARBA00022801"/>
    </source>
</evidence>
<dbReference type="InterPro" id="IPR050155">
    <property type="entry name" value="HAD-like_hydrolase_sf"/>
</dbReference>
<dbReference type="GO" id="GO:0006281">
    <property type="term" value="P:DNA repair"/>
    <property type="evidence" value="ECO:0007669"/>
    <property type="project" value="TreeGrafter"/>
</dbReference>
<dbReference type="PANTHER" id="PTHR43434:SF1">
    <property type="entry name" value="PHOSPHOGLYCOLATE PHOSPHATASE"/>
    <property type="match status" value="1"/>
</dbReference>
<gene>
    <name evidence="10" type="primary">gph</name>
    <name evidence="11" type="ordered locus">Swit_4555</name>
</gene>
<name>A0A9J9LG88_RHIWR</name>
<keyword evidence="12" id="KW-1185">Reference proteome</keyword>
<keyword evidence="8 10" id="KW-0460">Magnesium</keyword>
<protein>
    <recommendedName>
        <fullName evidence="5 10">Phosphoglycolate phosphatase</fullName>
        <shortName evidence="10">PGP</shortName>
        <shortName evidence="10">PGPase</shortName>
        <ecNumber evidence="5 10">3.1.3.18</ecNumber>
    </recommendedName>
</protein>
<comment type="function">
    <text evidence="10">Specifically catalyzes the dephosphorylation of 2-phosphoglycolate. Is involved in the dissimilation of the intracellular 2-phosphoglycolate formed during the DNA repair of 3'-phosphoglycolate ends, a major class of DNA lesions induced by oxidative stress.</text>
</comment>
<dbReference type="InterPro" id="IPR023198">
    <property type="entry name" value="PGP-like_dom2"/>
</dbReference>
<dbReference type="EC" id="3.1.3.18" evidence="5 10"/>
<dbReference type="Proteomes" id="UP000001989">
    <property type="component" value="Chromosome"/>
</dbReference>
<evidence type="ECO:0000256" key="2">
    <source>
        <dbReference type="ARBA" id="ARBA00001946"/>
    </source>
</evidence>
<keyword evidence="7 10" id="KW-0378">Hydrolase</keyword>
<proteinExistence type="inferred from homology"/>
<evidence type="ECO:0000256" key="9">
    <source>
        <dbReference type="ARBA" id="ARBA00023277"/>
    </source>
</evidence>
<dbReference type="Gene3D" id="1.10.150.240">
    <property type="entry name" value="Putative phosphatase, domain 2"/>
    <property type="match status" value="1"/>
</dbReference>
<evidence type="ECO:0000256" key="8">
    <source>
        <dbReference type="ARBA" id="ARBA00022842"/>
    </source>
</evidence>
<dbReference type="AlphaFoldDB" id="A0A9J9LG88"/>
<organism evidence="11 12">
    <name type="scientific">Rhizorhabdus wittichii (strain DSM 6014 / CCUG 31198 / JCM 15750 / NBRC 105917 / EY 4224 / RW1)</name>
    <name type="common">Sphingomonas wittichii</name>
    <dbReference type="NCBI Taxonomy" id="392499"/>
    <lineage>
        <taxon>Bacteria</taxon>
        <taxon>Pseudomonadati</taxon>
        <taxon>Pseudomonadota</taxon>
        <taxon>Alphaproteobacteria</taxon>
        <taxon>Sphingomonadales</taxon>
        <taxon>Sphingomonadaceae</taxon>
        <taxon>Rhizorhabdus</taxon>
    </lineage>
</organism>
<keyword evidence="6 10" id="KW-0479">Metal-binding</keyword>
<feature type="binding site" evidence="10">
    <location>
        <position position="15"/>
    </location>
    <ligand>
        <name>Mg(2+)</name>
        <dbReference type="ChEBI" id="CHEBI:18420"/>
    </ligand>
</feature>
<evidence type="ECO:0000256" key="1">
    <source>
        <dbReference type="ARBA" id="ARBA00000830"/>
    </source>
</evidence>
<dbReference type="InterPro" id="IPR036412">
    <property type="entry name" value="HAD-like_sf"/>
</dbReference>
<evidence type="ECO:0000256" key="4">
    <source>
        <dbReference type="ARBA" id="ARBA00006171"/>
    </source>
</evidence>
<dbReference type="GO" id="GO:0005829">
    <property type="term" value="C:cytosol"/>
    <property type="evidence" value="ECO:0007669"/>
    <property type="project" value="TreeGrafter"/>
</dbReference>
<accession>A0A9J9LG88</accession>
<dbReference type="Pfam" id="PF00702">
    <property type="entry name" value="Hydrolase"/>
    <property type="match status" value="1"/>
</dbReference>
<comment type="cofactor">
    <cofactor evidence="2 10">
        <name>Mg(2+)</name>
        <dbReference type="ChEBI" id="CHEBI:18420"/>
    </cofactor>
</comment>
<evidence type="ECO:0000256" key="3">
    <source>
        <dbReference type="ARBA" id="ARBA00004818"/>
    </source>
</evidence>
<evidence type="ECO:0000313" key="11">
    <source>
        <dbReference type="EMBL" id="ABQ70893.1"/>
    </source>
</evidence>
<dbReference type="SUPFAM" id="SSF56784">
    <property type="entry name" value="HAD-like"/>
    <property type="match status" value="1"/>
</dbReference>
<feature type="active site" description="Nucleophile" evidence="10">
    <location>
        <position position="13"/>
    </location>
</feature>
<dbReference type="SFLD" id="SFLDG01129">
    <property type="entry name" value="C1.5:_HAD__Beta-PGM__Phosphata"/>
    <property type="match status" value="1"/>
</dbReference>
<comment type="pathway">
    <text evidence="3 10">Organic acid metabolism; glycolate biosynthesis; glycolate from 2-phosphoglycolate: step 1/1.</text>
</comment>
<dbReference type="HAMAP" id="MF_00495">
    <property type="entry name" value="GPH_hydrolase_bact"/>
    <property type="match status" value="1"/>
</dbReference>
<comment type="similarity">
    <text evidence="4 10">Belongs to the HAD-like hydrolase superfamily. CbbY/CbbZ/Gph/YieH family.</text>
</comment>
<dbReference type="Pfam" id="PF13489">
    <property type="entry name" value="Methyltransf_23"/>
    <property type="match status" value="1"/>
</dbReference>
<evidence type="ECO:0000256" key="6">
    <source>
        <dbReference type="ARBA" id="ARBA00022723"/>
    </source>
</evidence>
<dbReference type="GO" id="GO:0005975">
    <property type="term" value="P:carbohydrate metabolic process"/>
    <property type="evidence" value="ECO:0007669"/>
    <property type="project" value="InterPro"/>
</dbReference>
<dbReference type="GO" id="GO:0046295">
    <property type="term" value="P:glycolate biosynthetic process"/>
    <property type="evidence" value="ECO:0007669"/>
    <property type="project" value="UniProtKB-UniRule"/>
</dbReference>
<dbReference type="PANTHER" id="PTHR43434">
    <property type="entry name" value="PHOSPHOGLYCOLATE PHOSPHATASE"/>
    <property type="match status" value="1"/>
</dbReference>
<dbReference type="GO" id="GO:0008967">
    <property type="term" value="F:phosphoglycolate phosphatase activity"/>
    <property type="evidence" value="ECO:0007669"/>
    <property type="project" value="UniProtKB-UniRule"/>
</dbReference>
<reference evidence="11 12" key="1">
    <citation type="journal article" date="2010" name="J. Bacteriol.">
        <title>Genome sequence of the dioxin-mineralizing bacterium Sphingomonas wittichii RW1.</title>
        <authorList>
            <person name="Miller T.R."/>
            <person name="Delcher A.L."/>
            <person name="Salzberg S.L."/>
            <person name="Saunders E."/>
            <person name="Detter J.C."/>
            <person name="Halden R.U."/>
        </authorList>
    </citation>
    <scope>NUCLEOTIDE SEQUENCE [LARGE SCALE GENOMIC DNA]</scope>
    <source>
        <strain evidence="12">DSM 6014 / CCUG 31198 / JCM 15750 / NBRC 105917 / EY 4224 / RW1</strain>
    </source>
</reference>
<evidence type="ECO:0000313" key="12">
    <source>
        <dbReference type="Proteomes" id="UP000001989"/>
    </source>
</evidence>